<dbReference type="Proteomes" id="UP000799428">
    <property type="component" value="Unassembled WGS sequence"/>
</dbReference>
<feature type="compositionally biased region" description="Polar residues" evidence="1">
    <location>
        <begin position="573"/>
        <end position="583"/>
    </location>
</feature>
<proteinExistence type="predicted"/>
<dbReference type="AlphaFoldDB" id="A0A6G1K7G6"/>
<name>A0A6G1K7G6_9PLEO</name>
<organism evidence="2 3">
    <name type="scientific">Pleomassaria siparia CBS 279.74</name>
    <dbReference type="NCBI Taxonomy" id="1314801"/>
    <lineage>
        <taxon>Eukaryota</taxon>
        <taxon>Fungi</taxon>
        <taxon>Dikarya</taxon>
        <taxon>Ascomycota</taxon>
        <taxon>Pezizomycotina</taxon>
        <taxon>Dothideomycetes</taxon>
        <taxon>Pleosporomycetidae</taxon>
        <taxon>Pleosporales</taxon>
        <taxon>Pleomassariaceae</taxon>
        <taxon>Pleomassaria</taxon>
    </lineage>
</organism>
<keyword evidence="3" id="KW-1185">Reference proteome</keyword>
<feature type="region of interest" description="Disordered" evidence="1">
    <location>
        <begin position="450"/>
        <end position="469"/>
    </location>
</feature>
<feature type="compositionally biased region" description="Low complexity" evidence="1">
    <location>
        <begin position="142"/>
        <end position="178"/>
    </location>
</feature>
<feature type="compositionally biased region" description="Polar residues" evidence="1">
    <location>
        <begin position="179"/>
        <end position="197"/>
    </location>
</feature>
<evidence type="ECO:0000313" key="2">
    <source>
        <dbReference type="EMBL" id="KAF2708829.1"/>
    </source>
</evidence>
<feature type="region of interest" description="Disordered" evidence="1">
    <location>
        <begin position="1"/>
        <end position="284"/>
    </location>
</feature>
<reference evidence="2" key="1">
    <citation type="journal article" date="2020" name="Stud. Mycol.">
        <title>101 Dothideomycetes genomes: a test case for predicting lifestyles and emergence of pathogens.</title>
        <authorList>
            <person name="Haridas S."/>
            <person name="Albert R."/>
            <person name="Binder M."/>
            <person name="Bloem J."/>
            <person name="Labutti K."/>
            <person name="Salamov A."/>
            <person name="Andreopoulos B."/>
            <person name="Baker S."/>
            <person name="Barry K."/>
            <person name="Bills G."/>
            <person name="Bluhm B."/>
            <person name="Cannon C."/>
            <person name="Castanera R."/>
            <person name="Culley D."/>
            <person name="Daum C."/>
            <person name="Ezra D."/>
            <person name="Gonzalez J."/>
            <person name="Henrissat B."/>
            <person name="Kuo A."/>
            <person name="Liang C."/>
            <person name="Lipzen A."/>
            <person name="Lutzoni F."/>
            <person name="Magnuson J."/>
            <person name="Mondo S."/>
            <person name="Nolan M."/>
            <person name="Ohm R."/>
            <person name="Pangilinan J."/>
            <person name="Park H.-J."/>
            <person name="Ramirez L."/>
            <person name="Alfaro M."/>
            <person name="Sun H."/>
            <person name="Tritt A."/>
            <person name="Yoshinaga Y."/>
            <person name="Zwiers L.-H."/>
            <person name="Turgeon B."/>
            <person name="Goodwin S."/>
            <person name="Spatafora J."/>
            <person name="Crous P."/>
            <person name="Grigoriev I."/>
        </authorList>
    </citation>
    <scope>NUCLEOTIDE SEQUENCE</scope>
    <source>
        <strain evidence="2">CBS 279.74</strain>
    </source>
</reference>
<evidence type="ECO:0000313" key="3">
    <source>
        <dbReference type="Proteomes" id="UP000799428"/>
    </source>
</evidence>
<feature type="compositionally biased region" description="Acidic residues" evidence="1">
    <location>
        <begin position="417"/>
        <end position="432"/>
    </location>
</feature>
<gene>
    <name evidence="2" type="ORF">K504DRAFT_380862</name>
</gene>
<feature type="compositionally biased region" description="Polar residues" evidence="1">
    <location>
        <begin position="228"/>
        <end position="237"/>
    </location>
</feature>
<feature type="region of interest" description="Disordered" evidence="1">
    <location>
        <begin position="479"/>
        <end position="674"/>
    </location>
</feature>
<feature type="compositionally biased region" description="Polar residues" evidence="1">
    <location>
        <begin position="537"/>
        <end position="546"/>
    </location>
</feature>
<accession>A0A6G1K7G6</accession>
<feature type="compositionally biased region" description="Polar residues" evidence="1">
    <location>
        <begin position="251"/>
        <end position="279"/>
    </location>
</feature>
<sequence length="674" mass="74389">MSWSGPVAGAAPYQPQPFIGQPNYGQPQPPQYGQQSAYPGQYQGGPTFPKNGPQQRPPDSRPPKKKGNPIITRYPPPPGYRGPAQPHAPFATATPQYQNPYHTHQQTYPPGPAAPANYSIQGYSATSTYTPNQAYSPQSYGPPQTFPQQPTYPQSGYPQSQHPQYPQQNYAPNQTYPQHAQTYSSGQSYAPPQTSFQGYAAQPAVDSNEQSYVQSQGWQKPHVPPSFPSASQNNTYSGALVNTHHPHDPNATATPTSAHLTTSQSTPTTGHPDSANSEHGPNHKPQLFLAWDDWDFDFEGAIWPKSNEQIDPSLSLGVIIWRPAKQVTRALPSTYDEAEAQALKPAAEKLGNGESVSMYFTVNNSHEAFLDVRQTDEWEHIRHDAVFTVFKDEEMSDPSTLVSLEQCIAERDRPDLALEETEMNEREGDEEMQDSAWNVMDHLEQALSGQGENTKPIRPHGPNNSSRSQAQEDILATLGVTGSPKPASNEPAPFPVLLTDTRPPPSLPERPSAPLGPPDHSRSEQPSQKAHSYAGHRSSNYENSPQRPYGSISHLDRAHPPPPPPPEPPHFNSWGSGSLQNQADCYPLDGSRESPARSEGSNRTLAGSDFDEKPSDEIETTPAPTPEVPQLIRSDSSLTRKRSYDDTDQDDEKLRQQDNHTRRKRRSQVAPAYR</sequence>
<dbReference type="OrthoDB" id="5431222at2759"/>
<feature type="compositionally biased region" description="Polar residues" evidence="1">
    <location>
        <begin position="118"/>
        <end position="141"/>
    </location>
</feature>
<feature type="compositionally biased region" description="Pro residues" evidence="1">
    <location>
        <begin position="560"/>
        <end position="569"/>
    </location>
</feature>
<feature type="compositionally biased region" description="Low complexity" evidence="1">
    <location>
        <begin position="20"/>
        <end position="46"/>
    </location>
</feature>
<feature type="region of interest" description="Disordered" evidence="1">
    <location>
        <begin position="412"/>
        <end position="432"/>
    </location>
</feature>
<feature type="compositionally biased region" description="Polar residues" evidence="1">
    <location>
        <begin position="93"/>
        <end position="108"/>
    </location>
</feature>
<protein>
    <submittedName>
        <fullName evidence="2">Uncharacterized protein</fullName>
    </submittedName>
</protein>
<evidence type="ECO:0000256" key="1">
    <source>
        <dbReference type="SAM" id="MobiDB-lite"/>
    </source>
</evidence>
<feature type="compositionally biased region" description="Polar residues" evidence="1">
    <location>
        <begin position="205"/>
        <end position="218"/>
    </location>
</feature>
<dbReference type="EMBL" id="MU005771">
    <property type="protein sequence ID" value="KAF2708829.1"/>
    <property type="molecule type" value="Genomic_DNA"/>
</dbReference>